<dbReference type="EMBL" id="RCIW01000014">
    <property type="protein sequence ID" value="RLP08389.1"/>
    <property type="molecule type" value="Genomic_DNA"/>
</dbReference>
<organism evidence="3 4">
    <name type="scientific">Propionibacterium australiense</name>
    <dbReference type="NCBI Taxonomy" id="119981"/>
    <lineage>
        <taxon>Bacteria</taxon>
        <taxon>Bacillati</taxon>
        <taxon>Actinomycetota</taxon>
        <taxon>Actinomycetes</taxon>
        <taxon>Propionibacteriales</taxon>
        <taxon>Propionibacteriaceae</taxon>
        <taxon>Propionibacterium</taxon>
    </lineage>
</organism>
<dbReference type="Proteomes" id="UP000263928">
    <property type="component" value="Unassembled WGS sequence"/>
</dbReference>
<sequence>MTPQPAGDAGEVLEATAAQVQDTIDRLAPKYALPHKPEEGTFWYQLQEAITENPTTSTAQKQQFTPEDTLRTIKAATQRATRNTPRPRSHKPPGHDHGIGL</sequence>
<evidence type="ECO:0000313" key="3">
    <source>
        <dbReference type="EMBL" id="SYZ33954.1"/>
    </source>
</evidence>
<gene>
    <name evidence="2" type="ORF">D7U36_09655</name>
    <name evidence="3" type="ORF">PROPAUS_1910</name>
</gene>
<evidence type="ECO:0000313" key="5">
    <source>
        <dbReference type="Proteomes" id="UP000279336"/>
    </source>
</evidence>
<protein>
    <submittedName>
        <fullName evidence="3">Uncharacterized protein</fullName>
    </submittedName>
</protein>
<dbReference type="AlphaFoldDB" id="A0A383S959"/>
<dbReference type="Proteomes" id="UP000279336">
    <property type="component" value="Unassembled WGS sequence"/>
</dbReference>
<dbReference type="EMBL" id="UNQJ01000015">
    <property type="protein sequence ID" value="SYZ33954.1"/>
    <property type="molecule type" value="Genomic_DNA"/>
</dbReference>
<feature type="region of interest" description="Disordered" evidence="1">
    <location>
        <begin position="73"/>
        <end position="101"/>
    </location>
</feature>
<reference evidence="4" key="1">
    <citation type="submission" date="2018-08" db="EMBL/GenBank/DDBJ databases">
        <authorList>
            <person name="Hornung B."/>
        </authorList>
    </citation>
    <scope>NUCLEOTIDE SEQUENCE [LARGE SCALE GENOMIC DNA]</scope>
</reference>
<evidence type="ECO:0000256" key="1">
    <source>
        <dbReference type="SAM" id="MobiDB-lite"/>
    </source>
</evidence>
<proteinExistence type="predicted"/>
<name>A0A383S959_9ACTN</name>
<reference evidence="3" key="2">
    <citation type="submission" date="2018-08" db="EMBL/GenBank/DDBJ databases">
        <authorList>
            <person name="Ferrada E.E."/>
            <person name="Latorre B.A."/>
        </authorList>
    </citation>
    <scope>NUCLEOTIDE SEQUENCE [LARGE SCALE GENOMIC DNA]</scope>
    <source>
        <strain evidence="3">Propionibacterium_australiense1</strain>
    </source>
</reference>
<accession>A0A383S959</accession>
<keyword evidence="4" id="KW-1185">Reference proteome</keyword>
<evidence type="ECO:0000313" key="4">
    <source>
        <dbReference type="Proteomes" id="UP000263928"/>
    </source>
</evidence>
<reference evidence="2 5" key="3">
    <citation type="submission" date="2018-10" db="EMBL/GenBank/DDBJ databases">
        <title>Propionibacterium australiense Genome Sequencing and Assembly.</title>
        <authorList>
            <person name="Bernier A.-M."/>
            <person name="Bernard K."/>
        </authorList>
    </citation>
    <scope>NUCLEOTIDE SEQUENCE [LARGE SCALE GENOMIC DNA]</scope>
    <source>
        <strain evidence="2 5">NML98A078</strain>
    </source>
</reference>
<dbReference type="RefSeq" id="WP_119162282.1">
    <property type="nucleotide sequence ID" value="NZ_LR134442.1"/>
</dbReference>
<evidence type="ECO:0000313" key="2">
    <source>
        <dbReference type="EMBL" id="RLP08389.1"/>
    </source>
</evidence>
<dbReference type="OrthoDB" id="4451554at2"/>